<evidence type="ECO:0000256" key="1">
    <source>
        <dbReference type="SAM" id="SignalP"/>
    </source>
</evidence>
<feature type="chain" id="PRO_5040295169" evidence="1">
    <location>
        <begin position="19"/>
        <end position="117"/>
    </location>
</feature>
<evidence type="ECO:0000313" key="3">
    <source>
        <dbReference type="Proteomes" id="UP001049176"/>
    </source>
</evidence>
<dbReference type="EMBL" id="CM032185">
    <property type="protein sequence ID" value="KAG7093041.1"/>
    <property type="molecule type" value="Genomic_DNA"/>
</dbReference>
<keyword evidence="3" id="KW-1185">Reference proteome</keyword>
<sequence>MFSMTFLALSALVGSALAQGCSEAERFGTLKISPNPIVLGQEVTFEGNFTCAREKGLAPVYTDYWLTVPEANNSGFQPPSTLPAGMLQPAGWILSLLLSTQHTLDLCTTLTQFTRLL</sequence>
<protein>
    <submittedName>
        <fullName evidence="2">Uncharacterized protein</fullName>
    </submittedName>
</protein>
<dbReference type="RefSeq" id="XP_043009511.1">
    <property type="nucleotide sequence ID" value="XM_043154221.1"/>
</dbReference>
<reference evidence="2" key="1">
    <citation type="journal article" date="2021" name="Genome Biol. Evol.">
        <title>The assembled and annotated genome of the fairy-ring fungus Marasmius oreades.</title>
        <authorList>
            <person name="Hiltunen M."/>
            <person name="Ament-Velasquez S.L."/>
            <person name="Johannesson H."/>
        </authorList>
    </citation>
    <scope>NUCLEOTIDE SEQUENCE</scope>
    <source>
        <strain evidence="2">03SP1</strain>
    </source>
</reference>
<dbReference type="GeneID" id="66078411"/>
<accession>A0A9P7S092</accession>
<comment type="caution">
    <text evidence="2">The sequence shown here is derived from an EMBL/GenBank/DDBJ whole genome shotgun (WGS) entry which is preliminary data.</text>
</comment>
<dbReference type="AlphaFoldDB" id="A0A9P7S092"/>
<dbReference type="Proteomes" id="UP001049176">
    <property type="component" value="Chromosome 5"/>
</dbReference>
<dbReference type="KEGG" id="more:E1B28_009335"/>
<name>A0A9P7S092_9AGAR</name>
<proteinExistence type="predicted"/>
<keyword evidence="1" id="KW-0732">Signal</keyword>
<evidence type="ECO:0000313" key="2">
    <source>
        <dbReference type="EMBL" id="KAG7093041.1"/>
    </source>
</evidence>
<gene>
    <name evidence="2" type="ORF">E1B28_009335</name>
</gene>
<dbReference type="OrthoDB" id="3043660at2759"/>
<feature type="signal peptide" evidence="1">
    <location>
        <begin position="1"/>
        <end position="18"/>
    </location>
</feature>
<organism evidence="2 3">
    <name type="scientific">Marasmius oreades</name>
    <name type="common">fairy-ring Marasmius</name>
    <dbReference type="NCBI Taxonomy" id="181124"/>
    <lineage>
        <taxon>Eukaryota</taxon>
        <taxon>Fungi</taxon>
        <taxon>Dikarya</taxon>
        <taxon>Basidiomycota</taxon>
        <taxon>Agaricomycotina</taxon>
        <taxon>Agaricomycetes</taxon>
        <taxon>Agaricomycetidae</taxon>
        <taxon>Agaricales</taxon>
        <taxon>Marasmiineae</taxon>
        <taxon>Marasmiaceae</taxon>
        <taxon>Marasmius</taxon>
    </lineage>
</organism>